<dbReference type="EMBL" id="QDGZ01000007">
    <property type="protein sequence ID" value="PVG81738.1"/>
    <property type="molecule type" value="Genomic_DNA"/>
</dbReference>
<feature type="transmembrane region" description="Helical" evidence="2">
    <location>
        <begin position="168"/>
        <end position="187"/>
    </location>
</feature>
<feature type="transmembrane region" description="Helical" evidence="2">
    <location>
        <begin position="199"/>
        <end position="218"/>
    </location>
</feature>
<evidence type="ECO:0000256" key="2">
    <source>
        <dbReference type="SAM" id="Phobius"/>
    </source>
</evidence>
<keyword evidence="2" id="KW-0472">Membrane</keyword>
<accession>A0A2T8F7P6</accession>
<feature type="transmembrane region" description="Helical" evidence="2">
    <location>
        <begin position="239"/>
        <end position="256"/>
    </location>
</feature>
<protein>
    <recommendedName>
        <fullName evidence="5">Peptide zinc metalloprotease protein</fullName>
    </recommendedName>
</protein>
<dbReference type="AlphaFoldDB" id="A0A2T8F7P6"/>
<sequence length="894" mass="94069">MTTLVDAPTRVDGVQLIGEMVGSGYRTPPALVRRSDGQVLQLTPLLYLVLKAADGRRSCADIAELIGRELGRSVTETDVRTLVDGHLRPLGLVKGVDGSEPELKRSNPLLALKPQVAITNPRTTHLLTDPFRVLFRPVVAAAVLLAFVAVVAWVFFDRGLGASAYDAFERPHLLLLVFVVSVLSGGFHEFGHAAAARYSGAEAGVMGAGLYLVWPAFYTDVTDSYRLGRAGRIRTDLGGLYFNAIVVVLTFVWWWATGWEALLLLVATQVLQMVQQLLPLLRFDGYHLLADLAGVPDLYHRIRPTLTGLLPHRWNAPENRLLTPTARALITLWVLVTVPMMALMLMALVAAVPRLLGSAGSAIRTDAAATADGWRAGSVFDVAAHALQVLGVVLPLVACVMILGRIGVRWFRGLARWSHGSPVKRVVAAVLSAMLVTALAWAWWPHPGSYRPIQPGEQGLVTTLLPGSQAALAGDRARPPAEMLADSGALPVGTAATDRLAGDRPLVAMFQEGTELPTRDDPVLAMVLVPTDGAAADDTSSFDPDRGVTATDPSADGVPDATTDGIPEASTDGIPDPTTDGIPDPTTDGSADPSTDASSPEPVDTWVFPFDQPLPPAEGDNQALAVATTDGSVTYDLAFALVWAEDDQVLNVNEAHAYASCRDCVAVAVAYQVVLIMDDAQVVVPQNLAVAANYDCYRCITAAIASQLVLSVQEEPGEEELRALAEVWDRLIEFAQLITSYSLTEITAQLDSFSAQIVAILWEAPPVEPSPSATTSPTPSDGVSDSSPSPTGTTSPSPTPGSTTTPDPTSSGTTTSDPTTSDATTSDPTTSDPTTSDPTPSESSTPTSEPTASSSGTPTTSPSPTETSTSTTTTSPSPSETSSTATSPSPTASP</sequence>
<keyword evidence="2" id="KW-0812">Transmembrane</keyword>
<reference evidence="3 4" key="1">
    <citation type="submission" date="2018-04" db="EMBL/GenBank/DDBJ databases">
        <title>Genome of Nocardioides gansuensis WSJ-1.</title>
        <authorList>
            <person name="Wu S."/>
            <person name="Wang G."/>
        </authorList>
    </citation>
    <scope>NUCLEOTIDE SEQUENCE [LARGE SCALE GENOMIC DNA]</scope>
    <source>
        <strain evidence="3 4">WSJ-1</strain>
    </source>
</reference>
<feature type="compositionally biased region" description="Low complexity" evidence="1">
    <location>
        <begin position="571"/>
        <end position="589"/>
    </location>
</feature>
<gene>
    <name evidence="3" type="ORF">DDE18_17340</name>
</gene>
<comment type="caution">
    <text evidence="3">The sequence shown here is derived from an EMBL/GenBank/DDBJ whole genome shotgun (WGS) entry which is preliminary data.</text>
</comment>
<dbReference type="RefSeq" id="WP_116573503.1">
    <property type="nucleotide sequence ID" value="NZ_QDGZ01000007.1"/>
</dbReference>
<keyword evidence="2" id="KW-1133">Transmembrane helix</keyword>
<feature type="compositionally biased region" description="Low complexity" evidence="1">
    <location>
        <begin position="770"/>
        <end position="894"/>
    </location>
</feature>
<dbReference type="Proteomes" id="UP000246018">
    <property type="component" value="Unassembled WGS sequence"/>
</dbReference>
<organism evidence="3 4">
    <name type="scientific">Nocardioides gansuensis</name>
    <dbReference type="NCBI Taxonomy" id="2138300"/>
    <lineage>
        <taxon>Bacteria</taxon>
        <taxon>Bacillati</taxon>
        <taxon>Actinomycetota</taxon>
        <taxon>Actinomycetes</taxon>
        <taxon>Propionibacteriales</taxon>
        <taxon>Nocardioidaceae</taxon>
        <taxon>Nocardioides</taxon>
    </lineage>
</organism>
<evidence type="ECO:0000313" key="3">
    <source>
        <dbReference type="EMBL" id="PVG81738.1"/>
    </source>
</evidence>
<feature type="transmembrane region" description="Helical" evidence="2">
    <location>
        <begin position="382"/>
        <end position="404"/>
    </location>
</feature>
<feature type="region of interest" description="Disordered" evidence="1">
    <location>
        <begin position="534"/>
        <end position="619"/>
    </location>
</feature>
<evidence type="ECO:0000256" key="1">
    <source>
        <dbReference type="SAM" id="MobiDB-lite"/>
    </source>
</evidence>
<name>A0A2T8F7P6_9ACTN</name>
<evidence type="ECO:0008006" key="5">
    <source>
        <dbReference type="Google" id="ProtNLM"/>
    </source>
</evidence>
<feature type="transmembrane region" description="Helical" evidence="2">
    <location>
        <begin position="134"/>
        <end position="156"/>
    </location>
</feature>
<feature type="region of interest" description="Disordered" evidence="1">
    <location>
        <begin position="766"/>
        <end position="894"/>
    </location>
</feature>
<keyword evidence="4" id="KW-1185">Reference proteome</keyword>
<feature type="transmembrane region" description="Helical" evidence="2">
    <location>
        <begin position="329"/>
        <end position="352"/>
    </location>
</feature>
<evidence type="ECO:0000313" key="4">
    <source>
        <dbReference type="Proteomes" id="UP000246018"/>
    </source>
</evidence>
<proteinExistence type="predicted"/>
<dbReference type="OrthoDB" id="4640801at2"/>
<feature type="transmembrane region" description="Helical" evidence="2">
    <location>
        <begin position="425"/>
        <end position="444"/>
    </location>
</feature>